<evidence type="ECO:0000313" key="2">
    <source>
        <dbReference type="EMBL" id="THH20255.1"/>
    </source>
</evidence>
<proteinExistence type="predicted"/>
<accession>A0A4S4M5G8</accession>
<keyword evidence="3" id="KW-1185">Reference proteome</keyword>
<gene>
    <name evidence="2" type="ORF">EW146_g1066</name>
</gene>
<dbReference type="EMBL" id="SGPL01000026">
    <property type="protein sequence ID" value="THH20255.1"/>
    <property type="molecule type" value="Genomic_DNA"/>
</dbReference>
<feature type="region of interest" description="Disordered" evidence="1">
    <location>
        <begin position="177"/>
        <end position="196"/>
    </location>
</feature>
<evidence type="ECO:0000313" key="3">
    <source>
        <dbReference type="Proteomes" id="UP000310158"/>
    </source>
</evidence>
<name>A0A4S4M5G8_9AGAM</name>
<dbReference type="Proteomes" id="UP000310158">
    <property type="component" value="Unassembled WGS sequence"/>
</dbReference>
<reference evidence="2 3" key="1">
    <citation type="submission" date="2019-02" db="EMBL/GenBank/DDBJ databases">
        <title>Genome sequencing of the rare red list fungi Bondarzewia mesenterica.</title>
        <authorList>
            <person name="Buettner E."/>
            <person name="Kellner H."/>
        </authorList>
    </citation>
    <scope>NUCLEOTIDE SEQUENCE [LARGE SCALE GENOMIC DNA]</scope>
    <source>
        <strain evidence="2 3">DSM 108281</strain>
    </source>
</reference>
<organism evidence="2 3">
    <name type="scientific">Bondarzewia mesenterica</name>
    <dbReference type="NCBI Taxonomy" id="1095465"/>
    <lineage>
        <taxon>Eukaryota</taxon>
        <taxon>Fungi</taxon>
        <taxon>Dikarya</taxon>
        <taxon>Basidiomycota</taxon>
        <taxon>Agaricomycotina</taxon>
        <taxon>Agaricomycetes</taxon>
        <taxon>Russulales</taxon>
        <taxon>Bondarzewiaceae</taxon>
        <taxon>Bondarzewia</taxon>
    </lineage>
</organism>
<comment type="caution">
    <text evidence="2">The sequence shown here is derived from an EMBL/GenBank/DDBJ whole genome shotgun (WGS) entry which is preliminary data.</text>
</comment>
<protein>
    <submittedName>
        <fullName evidence="2">Uncharacterized protein</fullName>
    </submittedName>
</protein>
<sequence length="196" mass="21764">MTTAPSSPHRDSCYVEAIEIPTYAAIRRRPLVVFIELGTSSPPHPPFESAFSHVQTVVINISESRRSSAAYTVLFWARDLFREEGLTFFVVAELDRGTHPSCISASNKANAYALPKKIQQELRSTPEPAVAIPPRLSWLSQLFGLSSGEYASVALDLAGLQLYHRVIEDVSSGYDNKDTLPLAPRRPRLTMPERIP</sequence>
<dbReference type="AlphaFoldDB" id="A0A4S4M5G8"/>
<evidence type="ECO:0000256" key="1">
    <source>
        <dbReference type="SAM" id="MobiDB-lite"/>
    </source>
</evidence>